<name>A0ABT3HCV4_9HYPH</name>
<feature type="signal peptide" evidence="1">
    <location>
        <begin position="1"/>
        <end position="21"/>
    </location>
</feature>
<dbReference type="Proteomes" id="UP001209755">
    <property type="component" value="Unassembled WGS sequence"/>
</dbReference>
<dbReference type="EMBL" id="JAOQNS010000006">
    <property type="protein sequence ID" value="MCW2308131.1"/>
    <property type="molecule type" value="Genomic_DNA"/>
</dbReference>
<evidence type="ECO:0008006" key="4">
    <source>
        <dbReference type="Google" id="ProtNLM"/>
    </source>
</evidence>
<keyword evidence="1" id="KW-0732">Signal</keyword>
<evidence type="ECO:0000256" key="1">
    <source>
        <dbReference type="SAM" id="SignalP"/>
    </source>
</evidence>
<dbReference type="RefSeq" id="WP_264601755.1">
    <property type="nucleotide sequence ID" value="NZ_JAOQNS010000006.1"/>
</dbReference>
<proteinExistence type="predicted"/>
<sequence length="262" mass="29987">MLKPALTALAFWLAAASAALPATPRVEAIVTAYSDEQLIDGFMRTVFGAEDPSQRRGPGANHIRKFPGRVRVHVIDLARRDHRTGDIRRFVSKLDRTVKGLRMSMTANQNRAEMIVFLVDRADYRGVIEETMPSQFNKRFLLTSDCSAVTGGRRGDNLDRAFVFIVVNEGRRAFRHCMIEEISQSLGPVNDDWRLKDSIFNDYSTVSRFNVFDWFILNMLYDRRVRVGMTPRQVERVLPAVIADARIRLRRIVSTGQLSQRR</sequence>
<gene>
    <name evidence="2" type="ORF">M2319_002470</name>
</gene>
<keyword evidence="3" id="KW-1185">Reference proteome</keyword>
<dbReference type="Pfam" id="PF11150">
    <property type="entry name" value="DUF2927"/>
    <property type="match status" value="1"/>
</dbReference>
<feature type="chain" id="PRO_5045642544" description="DUF2927 domain-containing protein" evidence="1">
    <location>
        <begin position="22"/>
        <end position="262"/>
    </location>
</feature>
<reference evidence="3" key="1">
    <citation type="submission" date="2023-07" db="EMBL/GenBank/DDBJ databases">
        <title>Genome sequencing of Purple Non-Sulfur Bacteria from various extreme environments.</title>
        <authorList>
            <person name="Mayer M."/>
        </authorList>
    </citation>
    <scope>NUCLEOTIDE SEQUENCE [LARGE SCALE GENOMIC DNA]</scope>
    <source>
        <strain evidence="3">DSM 17935</strain>
    </source>
</reference>
<evidence type="ECO:0000313" key="2">
    <source>
        <dbReference type="EMBL" id="MCW2308131.1"/>
    </source>
</evidence>
<comment type="caution">
    <text evidence="2">The sequence shown here is derived from an EMBL/GenBank/DDBJ whole genome shotgun (WGS) entry which is preliminary data.</text>
</comment>
<dbReference type="InterPro" id="IPR021323">
    <property type="entry name" value="DUF2927"/>
</dbReference>
<organism evidence="2 3">
    <name type="scientific">Rhodobium gokarnense</name>
    <dbReference type="NCBI Taxonomy" id="364296"/>
    <lineage>
        <taxon>Bacteria</taxon>
        <taxon>Pseudomonadati</taxon>
        <taxon>Pseudomonadota</taxon>
        <taxon>Alphaproteobacteria</taxon>
        <taxon>Hyphomicrobiales</taxon>
        <taxon>Rhodobiaceae</taxon>
        <taxon>Rhodobium</taxon>
    </lineage>
</organism>
<accession>A0ABT3HCV4</accession>
<protein>
    <recommendedName>
        <fullName evidence="4">DUF2927 domain-containing protein</fullName>
    </recommendedName>
</protein>
<evidence type="ECO:0000313" key="3">
    <source>
        <dbReference type="Proteomes" id="UP001209755"/>
    </source>
</evidence>